<dbReference type="SMART" id="SM00355">
    <property type="entry name" value="ZnF_C2H2"/>
    <property type="match status" value="33"/>
</dbReference>
<dbReference type="PANTHER" id="PTHR24376">
    <property type="entry name" value="ZINC FINGER PROTEIN"/>
    <property type="match status" value="1"/>
</dbReference>
<dbReference type="GO" id="GO:0008270">
    <property type="term" value="F:zinc ion binding"/>
    <property type="evidence" value="ECO:0007669"/>
    <property type="project" value="UniProtKB-KW"/>
</dbReference>
<feature type="domain" description="C2H2-type" evidence="12">
    <location>
        <begin position="183"/>
        <end position="210"/>
    </location>
</feature>
<feature type="domain" description="C2H2-type" evidence="12">
    <location>
        <begin position="1117"/>
        <end position="1139"/>
    </location>
</feature>
<dbReference type="PROSITE" id="PS50157">
    <property type="entry name" value="ZINC_FINGER_C2H2_2"/>
    <property type="match status" value="23"/>
</dbReference>
<evidence type="ECO:0000256" key="4">
    <source>
        <dbReference type="ARBA" id="ARBA00022771"/>
    </source>
</evidence>
<sequence length="1347" mass="154234">MDLNLYYAGETVIGWVGKAHKLRGRNLRLLTIILMSKGDEMLEGNNLVILSPYMPHTFSIHSFFLSPFLLYHGNISAKLDKTWTWSTLLLNTPLLMPLSLFFLWRNRTPRVRTYQSLGYVHSESLPFRCEYCKRQFKHKRSRDRHVKLHTGDKKYACTQCSTAFSRSDHLKIHMKTHDNAKPYQCSTCNRGYNTAAALTSHMQNHKKASNNPASPSTQLYRCLMCSMGFATARELQMHVPTHEHDSPNNAKTLPCHFCQESFPTPESLKSHVEKNHPSETQGKCPECSETFLTLEDLQQHKKIHEDAQSARFSCGFCTKNEFPTMDSLQKHMQETHVQMNNSTESSMAASSASPLSNPRMTPDTNSRKTNSPSTDSYGCEYCTMKFHSVSALQKHTLATHSFNDVSVAKYRDIFCPYCNKGFPTSALLMNHLRFHNKDMHASRHSTDRNMQSRSKESSPRLPPPPEGMINNGLNTPCYKPFICNQCLAFFPDFESFREHLKIHIDSGMIKTPYSCFECDGKFPTEEHLDNHIAKHYLSTITEYGCQSCMKTFVKPDHLQRHLLETHAQQLYKCSLCEDMFESKVDIQLHFSMKHSNSCCLYKCTSCNMMFRTDIDFAYHVKVTHLAKLQPFRCNLCNLCFSSEAMLQSHFQSHQRLPCNFCREEFQVEFLRDRHIQEKHAGETLLPLPQSEADTVQNLSLKRKVENDNFSSSPQKKLKCDMCDTSFSVESSLNVHRRQIHNIRTSGSQKPTHVSLHCAYCNETCKSRTDLEHHMKTHVVSPSKHKCNICDEVCPSATTLAEHKLSHCKVVTDSTCVTCHTTLKVEDHFHAHLHQHNPQGLPAPCVICRQTLMSEIDVQMHAKHHLKEAESLHSCCVCRTKSTIDQLIITGKQDSHSYMCKECFHAKDIRCLQCNVKFESVSELENHKLSHAKSYICIACQKTFNTKAEVHAHVKTHVDKEGTNHFCHICKKVFDSPAKLQCHLIEHTFEGSSSYGCYLCNVVFTAPHLIQQHMIEHGMDSRPFDCTQCHQKFFFRAELDNHFVFSHSNEDSAHRQNNENDNNFSPMEHVPTHSKSHDQTSSLKCSLCPEVFDSPVDMQQHHFKEHGDSDLQDSKKTFPCTECDQVFPCLSNLQGHMRMHKLGTNFACTKCDKVFTLAKNLNIHMRSHNGRRPYECHICKKTFARKENRKSHMKSHTGLKPFMCPHCGKYFSRKCHVKEHMRLHITSTTHPCELCTETFQSLAELKSHLVGAHNKNFEYPCSVCNEVFESSDTRDQHLLKDHDVRTSQVEDDLSESSLGQSSSSGDTKDLDSSDGDSNMEADSDTRDSPLSIVEEPMEAHAPTPQTVA</sequence>
<dbReference type="GO" id="GO:0001228">
    <property type="term" value="F:DNA-binding transcription activator activity, RNA polymerase II-specific"/>
    <property type="evidence" value="ECO:0007669"/>
    <property type="project" value="TreeGrafter"/>
</dbReference>
<comment type="caution">
    <text evidence="13">The sequence shown here is derived from an EMBL/GenBank/DDBJ whole genome shotgun (WGS) entry which is preliminary data.</text>
</comment>
<evidence type="ECO:0000256" key="11">
    <source>
        <dbReference type="SAM" id="MobiDB-lite"/>
    </source>
</evidence>
<evidence type="ECO:0000256" key="3">
    <source>
        <dbReference type="ARBA" id="ARBA00022737"/>
    </source>
</evidence>
<feature type="region of interest" description="Disordered" evidence="11">
    <location>
        <begin position="1049"/>
        <end position="1077"/>
    </location>
</feature>
<feature type="domain" description="C2H2-type" evidence="12">
    <location>
        <begin position="717"/>
        <end position="745"/>
    </location>
</feature>
<reference evidence="13 15" key="1">
    <citation type="journal article" date="2019" name="Sci. Rep.">
        <title>Orb-weaving spider Araneus ventricosus genome elucidates the spidroin gene catalogue.</title>
        <authorList>
            <person name="Kono N."/>
            <person name="Nakamura H."/>
            <person name="Ohtoshi R."/>
            <person name="Moran D.A.P."/>
            <person name="Shinohara A."/>
            <person name="Yoshida Y."/>
            <person name="Fujiwara M."/>
            <person name="Mori M."/>
            <person name="Tomita M."/>
            <person name="Arakawa K."/>
        </authorList>
    </citation>
    <scope>NUCLEOTIDE SEQUENCE [LARGE SCALE GENOMIC DNA]</scope>
</reference>
<feature type="domain" description="C2H2-type" evidence="12">
    <location>
        <begin position="481"/>
        <end position="503"/>
    </location>
</feature>
<keyword evidence="15" id="KW-1185">Reference proteome</keyword>
<dbReference type="FunFam" id="3.30.160.60:FF:000100">
    <property type="entry name" value="Zinc finger 45-like"/>
    <property type="match status" value="2"/>
</dbReference>
<feature type="domain" description="C2H2-type" evidence="12">
    <location>
        <begin position="1145"/>
        <end position="1172"/>
    </location>
</feature>
<evidence type="ECO:0000256" key="10">
    <source>
        <dbReference type="PROSITE-ProRule" id="PRU00042"/>
    </source>
</evidence>
<dbReference type="Proteomes" id="UP000499080">
    <property type="component" value="Unassembled WGS sequence"/>
</dbReference>
<evidence type="ECO:0000256" key="2">
    <source>
        <dbReference type="ARBA" id="ARBA00022723"/>
    </source>
</evidence>
<name>A0A4Y2RDW9_ARAVE</name>
<dbReference type="PROSITE" id="PS00028">
    <property type="entry name" value="ZINC_FINGER_C2H2_1"/>
    <property type="match status" value="29"/>
</dbReference>
<dbReference type="Pfam" id="PF12874">
    <property type="entry name" value="zf-met"/>
    <property type="match status" value="1"/>
</dbReference>
<evidence type="ECO:0000313" key="14">
    <source>
        <dbReference type="EMBL" id="GBN74007.1"/>
    </source>
</evidence>
<evidence type="ECO:0000259" key="12">
    <source>
        <dbReference type="PROSITE" id="PS50157"/>
    </source>
</evidence>
<keyword evidence="7" id="KW-0238">DNA-binding</keyword>
<evidence type="ECO:0000256" key="6">
    <source>
        <dbReference type="ARBA" id="ARBA00023015"/>
    </source>
</evidence>
<dbReference type="Gene3D" id="3.30.160.60">
    <property type="entry name" value="Classic Zinc Finger"/>
    <property type="match status" value="17"/>
</dbReference>
<evidence type="ECO:0000256" key="5">
    <source>
        <dbReference type="ARBA" id="ARBA00022833"/>
    </source>
</evidence>
<dbReference type="Pfam" id="PF00096">
    <property type="entry name" value="zf-C2H2"/>
    <property type="match status" value="7"/>
</dbReference>
<dbReference type="SUPFAM" id="SSF57667">
    <property type="entry name" value="beta-beta-alpha zinc fingers"/>
    <property type="match status" value="13"/>
</dbReference>
<keyword evidence="5" id="KW-0862">Zinc</keyword>
<feature type="domain" description="C2H2-type" evidence="12">
    <location>
        <begin position="964"/>
        <end position="991"/>
    </location>
</feature>
<feature type="compositionally biased region" description="Low complexity" evidence="11">
    <location>
        <begin position="1294"/>
        <end position="1304"/>
    </location>
</feature>
<dbReference type="FunFam" id="3.30.160.60:FF:000325">
    <property type="entry name" value="ZFP90 zinc finger protein"/>
    <property type="match status" value="1"/>
</dbReference>
<feature type="domain" description="C2H2-type" evidence="12">
    <location>
        <begin position="631"/>
        <end position="653"/>
    </location>
</feature>
<dbReference type="EMBL" id="BGPR01016733">
    <property type="protein sequence ID" value="GBN73978.1"/>
    <property type="molecule type" value="Genomic_DNA"/>
</dbReference>
<feature type="region of interest" description="Disordered" evidence="11">
    <location>
        <begin position="1285"/>
        <end position="1347"/>
    </location>
</feature>
<accession>A0A4Y2RDW9</accession>
<keyword evidence="8" id="KW-0804">Transcription</keyword>
<feature type="region of interest" description="Disordered" evidence="11">
    <location>
        <begin position="341"/>
        <end position="374"/>
    </location>
</feature>
<evidence type="ECO:0000313" key="13">
    <source>
        <dbReference type="EMBL" id="GBN73978.1"/>
    </source>
</evidence>
<evidence type="ECO:0000256" key="9">
    <source>
        <dbReference type="ARBA" id="ARBA00023242"/>
    </source>
</evidence>
<feature type="domain" description="C2H2-type" evidence="12">
    <location>
        <begin position="1023"/>
        <end position="1051"/>
    </location>
</feature>
<keyword evidence="4 10" id="KW-0863">Zinc-finger</keyword>
<dbReference type="Pfam" id="PF13912">
    <property type="entry name" value="zf-C2H2_6"/>
    <property type="match status" value="1"/>
</dbReference>
<feature type="domain" description="C2H2-type" evidence="12">
    <location>
        <begin position="220"/>
        <end position="247"/>
    </location>
</feature>
<dbReference type="Pfam" id="PF13894">
    <property type="entry name" value="zf-C2H2_4"/>
    <property type="match status" value="1"/>
</dbReference>
<dbReference type="InterPro" id="IPR013087">
    <property type="entry name" value="Znf_C2H2_type"/>
</dbReference>
<feature type="domain" description="C2H2-type" evidence="12">
    <location>
        <begin position="908"/>
        <end position="935"/>
    </location>
</feature>
<feature type="domain" description="C2H2-type" evidence="12">
    <location>
        <begin position="934"/>
        <end position="961"/>
    </location>
</feature>
<organism evidence="13 15">
    <name type="scientific">Araneus ventricosus</name>
    <name type="common">Orbweaver spider</name>
    <name type="synonym">Epeira ventricosa</name>
    <dbReference type="NCBI Taxonomy" id="182803"/>
    <lineage>
        <taxon>Eukaryota</taxon>
        <taxon>Metazoa</taxon>
        <taxon>Ecdysozoa</taxon>
        <taxon>Arthropoda</taxon>
        <taxon>Chelicerata</taxon>
        <taxon>Arachnida</taxon>
        <taxon>Araneae</taxon>
        <taxon>Araneomorphae</taxon>
        <taxon>Entelegynae</taxon>
        <taxon>Araneoidea</taxon>
        <taxon>Araneidae</taxon>
        <taxon>Araneus</taxon>
    </lineage>
</organism>
<gene>
    <name evidence="13" type="primary">Znf423_2</name>
    <name evidence="14" type="synonym">Znf423_0</name>
    <name evidence="14" type="ORF">AVEN_16315_1</name>
    <name evidence="13" type="ORF">AVEN_31821_1</name>
</gene>
<feature type="compositionally biased region" description="Low complexity" evidence="11">
    <location>
        <begin position="341"/>
        <end position="357"/>
    </location>
</feature>
<evidence type="ECO:0000256" key="8">
    <source>
        <dbReference type="ARBA" id="ARBA00023163"/>
    </source>
</evidence>
<protein>
    <submittedName>
        <fullName evidence="13">Zinc finger protein 423</fullName>
    </submittedName>
</protein>
<evidence type="ECO:0000256" key="7">
    <source>
        <dbReference type="ARBA" id="ARBA00023125"/>
    </source>
</evidence>
<dbReference type="FunFam" id="3.30.160.60:FF:000483">
    <property type="entry name" value="Zinc finger protein 423"/>
    <property type="match status" value="1"/>
</dbReference>
<feature type="compositionally biased region" description="Acidic residues" evidence="11">
    <location>
        <begin position="1311"/>
        <end position="1321"/>
    </location>
</feature>
<keyword evidence="9" id="KW-0539">Nucleus</keyword>
<feature type="domain" description="C2H2-type" evidence="12">
    <location>
        <begin position="601"/>
        <end position="629"/>
    </location>
</feature>
<dbReference type="EMBL" id="BGPR01016741">
    <property type="protein sequence ID" value="GBN74007.1"/>
    <property type="molecule type" value="Genomic_DNA"/>
</dbReference>
<feature type="domain" description="C2H2-type" evidence="12">
    <location>
        <begin position="127"/>
        <end position="154"/>
    </location>
</feature>
<feature type="domain" description="C2H2-type" evidence="12">
    <location>
        <begin position="377"/>
        <end position="401"/>
    </location>
</feature>
<feature type="region of interest" description="Disordered" evidence="11">
    <location>
        <begin position="439"/>
        <end position="466"/>
    </location>
</feature>
<comment type="subcellular location">
    <subcellularLocation>
        <location evidence="1">Nucleus</location>
    </subcellularLocation>
</comment>
<feature type="domain" description="C2H2-type" evidence="12">
    <location>
        <begin position="513"/>
        <end position="535"/>
    </location>
</feature>
<feature type="domain" description="C2H2-type" evidence="12">
    <location>
        <begin position="253"/>
        <end position="281"/>
    </location>
</feature>
<dbReference type="GO" id="GO:0005634">
    <property type="term" value="C:nucleus"/>
    <property type="evidence" value="ECO:0007669"/>
    <property type="project" value="UniProtKB-SubCell"/>
</dbReference>
<feature type="domain" description="C2H2-type" evidence="12">
    <location>
        <begin position="543"/>
        <end position="571"/>
    </location>
</feature>
<proteinExistence type="predicted"/>
<dbReference type="GO" id="GO:0000978">
    <property type="term" value="F:RNA polymerase II cis-regulatory region sequence-specific DNA binding"/>
    <property type="evidence" value="ECO:0007669"/>
    <property type="project" value="TreeGrafter"/>
</dbReference>
<feature type="domain" description="C2H2-type" evidence="12">
    <location>
        <begin position="1201"/>
        <end position="1228"/>
    </location>
</feature>
<dbReference type="OrthoDB" id="10014897at2759"/>
<dbReference type="InterPro" id="IPR036236">
    <property type="entry name" value="Znf_C2H2_sf"/>
</dbReference>
<keyword evidence="6" id="KW-0805">Transcription regulation</keyword>
<evidence type="ECO:0000313" key="15">
    <source>
        <dbReference type="Proteomes" id="UP000499080"/>
    </source>
</evidence>
<evidence type="ECO:0000256" key="1">
    <source>
        <dbReference type="ARBA" id="ARBA00004123"/>
    </source>
</evidence>
<dbReference type="PANTHER" id="PTHR24376:SF243">
    <property type="entry name" value="C2H2-TYPE DOMAIN-CONTAINING PROTEIN"/>
    <property type="match status" value="1"/>
</dbReference>
<feature type="domain" description="C2H2-type" evidence="12">
    <location>
        <begin position="282"/>
        <end position="309"/>
    </location>
</feature>
<keyword evidence="2" id="KW-0479">Metal-binding</keyword>
<feature type="domain" description="C2H2-type" evidence="12">
    <location>
        <begin position="1173"/>
        <end position="1200"/>
    </location>
</feature>
<keyword evidence="3" id="KW-0677">Repeat</keyword>
<feature type="domain" description="C2H2-type" evidence="12">
    <location>
        <begin position="155"/>
        <end position="182"/>
    </location>
</feature>
<feature type="compositionally biased region" description="Polar residues" evidence="11">
    <location>
        <begin position="358"/>
        <end position="374"/>
    </location>
</feature>
<feature type="domain" description="C2H2-type" evidence="12">
    <location>
        <begin position="413"/>
        <end position="440"/>
    </location>
</feature>
<feature type="domain" description="C2H2-type" evidence="12">
    <location>
        <begin position="1229"/>
        <end position="1257"/>
    </location>
</feature>